<protein>
    <submittedName>
        <fullName evidence="2">Uncharacterized protein</fullName>
    </submittedName>
</protein>
<evidence type="ECO:0000313" key="3">
    <source>
        <dbReference type="Proteomes" id="UP001215598"/>
    </source>
</evidence>
<dbReference type="EMBL" id="JARKIB010000033">
    <property type="protein sequence ID" value="KAJ7762178.1"/>
    <property type="molecule type" value="Genomic_DNA"/>
</dbReference>
<evidence type="ECO:0000313" key="1">
    <source>
        <dbReference type="EMBL" id="KAJ7762178.1"/>
    </source>
</evidence>
<organism evidence="2 3">
    <name type="scientific">Mycena metata</name>
    <dbReference type="NCBI Taxonomy" id="1033252"/>
    <lineage>
        <taxon>Eukaryota</taxon>
        <taxon>Fungi</taxon>
        <taxon>Dikarya</taxon>
        <taxon>Basidiomycota</taxon>
        <taxon>Agaricomycotina</taxon>
        <taxon>Agaricomycetes</taxon>
        <taxon>Agaricomycetidae</taxon>
        <taxon>Agaricales</taxon>
        <taxon>Marasmiineae</taxon>
        <taxon>Mycenaceae</taxon>
        <taxon>Mycena</taxon>
    </lineage>
</organism>
<dbReference type="Proteomes" id="UP001215598">
    <property type="component" value="Unassembled WGS sequence"/>
</dbReference>
<dbReference type="EMBL" id="JARKIB010000033">
    <property type="protein sequence ID" value="KAJ7762240.1"/>
    <property type="molecule type" value="Genomic_DNA"/>
</dbReference>
<comment type="caution">
    <text evidence="2">The sequence shown here is derived from an EMBL/GenBank/DDBJ whole genome shotgun (WGS) entry which is preliminary data.</text>
</comment>
<name>A0AAD7JFD9_9AGAR</name>
<evidence type="ECO:0000313" key="2">
    <source>
        <dbReference type="EMBL" id="KAJ7762240.1"/>
    </source>
</evidence>
<keyword evidence="3" id="KW-1185">Reference proteome</keyword>
<reference evidence="2" key="1">
    <citation type="submission" date="2023-03" db="EMBL/GenBank/DDBJ databases">
        <title>Massive genome expansion in bonnet fungi (Mycena s.s.) driven by repeated elements and novel gene families across ecological guilds.</title>
        <authorList>
            <consortium name="Lawrence Berkeley National Laboratory"/>
            <person name="Harder C.B."/>
            <person name="Miyauchi S."/>
            <person name="Viragh M."/>
            <person name="Kuo A."/>
            <person name="Thoen E."/>
            <person name="Andreopoulos B."/>
            <person name="Lu D."/>
            <person name="Skrede I."/>
            <person name="Drula E."/>
            <person name="Henrissat B."/>
            <person name="Morin E."/>
            <person name="Kohler A."/>
            <person name="Barry K."/>
            <person name="LaButti K."/>
            <person name="Morin E."/>
            <person name="Salamov A."/>
            <person name="Lipzen A."/>
            <person name="Mereny Z."/>
            <person name="Hegedus B."/>
            <person name="Baldrian P."/>
            <person name="Stursova M."/>
            <person name="Weitz H."/>
            <person name="Taylor A."/>
            <person name="Grigoriev I.V."/>
            <person name="Nagy L.G."/>
            <person name="Martin F."/>
            <person name="Kauserud H."/>
        </authorList>
    </citation>
    <scope>NUCLEOTIDE SEQUENCE</scope>
    <source>
        <strain evidence="2">CBHHK182m</strain>
    </source>
</reference>
<gene>
    <name evidence="1" type="ORF">B0H16DRAFT_1719219</name>
    <name evidence="2" type="ORF">B0H16DRAFT_1719275</name>
</gene>
<accession>A0AAD7JFD9</accession>
<dbReference type="AlphaFoldDB" id="A0AAD7JFD9"/>
<proteinExistence type="predicted"/>
<sequence length="158" mass="16761">MSAPSFLSLVNAQKAVLIARLAHAVSASPSTAIPSTAPGPRNVVTGLDARKRSGAARRHRQFEETRCTPSITRRSRATSAVPQLLGGTEEDTFSGVSASRTAITAGFNARDDERTSKSVSCFGDYIPTGTHPLVSFLDLHLAPRMRRLVAREGNSATG</sequence>